<evidence type="ECO:0000256" key="5">
    <source>
        <dbReference type="ARBA" id="ARBA00023295"/>
    </source>
</evidence>
<evidence type="ECO:0000256" key="3">
    <source>
        <dbReference type="ARBA" id="ARBA00012780"/>
    </source>
</evidence>
<sequence length="365" mass="40400">MYKLHFVVGVILGVMVTLTVDYLQFQEVRPSLGVAYESSTTASFPPLLPPLVPPPAVIGAAVQRLEFGAVRLHLDDLRPRLLEEFADRKITVLVILPNRLLSRLAANSSVAVEILRPILSAEHSVSTISVGDEPPISLFPAVLPALHNVEKALRILNVQASLSVTLGFGDLLHPPPILSQLLYFLSERSSVLLVKMDVYGYFKAYRYPLRFAIFQNNETHSFNPEHPLAQRYKSLFDLMVHGVQDVLTVSGFDKLPIVVAETGWPTSGGQSDAEANPANARLFWNGIVARMVAGAGVRVKVKQVFLYRLLDPVSPGLGLGWGMLSPDLSRVFGTEMPTVWFKTFWALVNGFMDFFQTVHDMYTTS</sequence>
<evidence type="ECO:0000256" key="1">
    <source>
        <dbReference type="ARBA" id="ARBA00000382"/>
    </source>
</evidence>
<dbReference type="Proteomes" id="UP001497516">
    <property type="component" value="Chromosome 1"/>
</dbReference>
<evidence type="ECO:0000256" key="7">
    <source>
        <dbReference type="ARBA" id="ARBA00033417"/>
    </source>
</evidence>
<dbReference type="GO" id="GO:0005975">
    <property type="term" value="P:carbohydrate metabolic process"/>
    <property type="evidence" value="ECO:0007669"/>
    <property type="project" value="InterPro"/>
</dbReference>
<dbReference type="InterPro" id="IPR017853">
    <property type="entry name" value="GH"/>
</dbReference>
<dbReference type="Gene3D" id="3.20.20.80">
    <property type="entry name" value="Glycosidases"/>
    <property type="match status" value="1"/>
</dbReference>
<dbReference type="InterPro" id="IPR000490">
    <property type="entry name" value="Glyco_hydro_17"/>
</dbReference>
<reference evidence="10 11" key="1">
    <citation type="submission" date="2024-04" db="EMBL/GenBank/DDBJ databases">
        <authorList>
            <person name="Fracassetti M."/>
        </authorList>
    </citation>
    <scope>NUCLEOTIDE SEQUENCE [LARGE SCALE GENOMIC DNA]</scope>
</reference>
<dbReference type="PANTHER" id="PTHR32227">
    <property type="entry name" value="GLUCAN ENDO-1,3-BETA-GLUCOSIDASE BG1-RELATED-RELATED"/>
    <property type="match status" value="1"/>
</dbReference>
<keyword evidence="4 9" id="KW-0378">Hydrolase</keyword>
<proteinExistence type="inferred from homology"/>
<evidence type="ECO:0000313" key="10">
    <source>
        <dbReference type="EMBL" id="CAL1356618.1"/>
    </source>
</evidence>
<dbReference type="AlphaFoldDB" id="A0AAV2CLF4"/>
<dbReference type="InterPro" id="IPR044965">
    <property type="entry name" value="Glyco_hydro_17_plant"/>
</dbReference>
<dbReference type="EC" id="3.2.1.39" evidence="3"/>
<dbReference type="GO" id="GO:0042973">
    <property type="term" value="F:glucan endo-1,3-beta-D-glucosidase activity"/>
    <property type="evidence" value="ECO:0007669"/>
    <property type="project" value="UniProtKB-EC"/>
</dbReference>
<keyword evidence="5 9" id="KW-0326">Glycosidase</keyword>
<keyword evidence="11" id="KW-1185">Reference proteome</keyword>
<dbReference type="PROSITE" id="PS00587">
    <property type="entry name" value="GLYCOSYL_HYDROL_F17"/>
    <property type="match status" value="1"/>
</dbReference>
<evidence type="ECO:0000256" key="2">
    <source>
        <dbReference type="ARBA" id="ARBA00008773"/>
    </source>
</evidence>
<accession>A0AAV2CLF4</accession>
<dbReference type="EMBL" id="OZ034813">
    <property type="protein sequence ID" value="CAL1356618.1"/>
    <property type="molecule type" value="Genomic_DNA"/>
</dbReference>
<name>A0AAV2CLF4_9ROSI</name>
<organism evidence="10 11">
    <name type="scientific">Linum trigynum</name>
    <dbReference type="NCBI Taxonomy" id="586398"/>
    <lineage>
        <taxon>Eukaryota</taxon>
        <taxon>Viridiplantae</taxon>
        <taxon>Streptophyta</taxon>
        <taxon>Embryophyta</taxon>
        <taxon>Tracheophyta</taxon>
        <taxon>Spermatophyta</taxon>
        <taxon>Magnoliopsida</taxon>
        <taxon>eudicotyledons</taxon>
        <taxon>Gunneridae</taxon>
        <taxon>Pentapetalae</taxon>
        <taxon>rosids</taxon>
        <taxon>fabids</taxon>
        <taxon>Malpighiales</taxon>
        <taxon>Linaceae</taxon>
        <taxon>Linum</taxon>
    </lineage>
</organism>
<protein>
    <recommendedName>
        <fullName evidence="3">glucan endo-1,3-beta-D-glucosidase</fullName>
        <ecNumber evidence="3">3.2.1.39</ecNumber>
    </recommendedName>
    <alternativeName>
        <fullName evidence="6">(1-&gt;3)-beta-glucan endohydrolase</fullName>
    </alternativeName>
    <alternativeName>
        <fullName evidence="7">Beta-1,3-endoglucanase</fullName>
    </alternativeName>
</protein>
<evidence type="ECO:0000256" key="4">
    <source>
        <dbReference type="ARBA" id="ARBA00022801"/>
    </source>
</evidence>
<gene>
    <name evidence="10" type="ORF">LTRI10_LOCUS4304</name>
</gene>
<dbReference type="SUPFAM" id="SSF51445">
    <property type="entry name" value="(Trans)glycosidases"/>
    <property type="match status" value="1"/>
</dbReference>
<comment type="catalytic activity">
    <reaction evidence="1">
        <text>Hydrolysis of (1-&gt;3)-beta-D-glucosidic linkages in (1-&gt;3)-beta-D-glucans.</text>
        <dbReference type="EC" id="3.2.1.39"/>
    </reaction>
</comment>
<dbReference type="Pfam" id="PF00332">
    <property type="entry name" value="Glyco_hydro_17"/>
    <property type="match status" value="1"/>
</dbReference>
<evidence type="ECO:0000313" key="11">
    <source>
        <dbReference type="Proteomes" id="UP001497516"/>
    </source>
</evidence>
<evidence type="ECO:0000256" key="9">
    <source>
        <dbReference type="RuleBase" id="RU004336"/>
    </source>
</evidence>
<evidence type="ECO:0000256" key="8">
    <source>
        <dbReference type="RuleBase" id="RU004335"/>
    </source>
</evidence>
<comment type="similarity">
    <text evidence="2 8">Belongs to the glycosyl hydrolase 17 family.</text>
</comment>
<evidence type="ECO:0000256" key="6">
    <source>
        <dbReference type="ARBA" id="ARBA00033335"/>
    </source>
</evidence>